<dbReference type="Proteomes" id="UP000823561">
    <property type="component" value="Chromosome 7"/>
</dbReference>
<keyword evidence="4" id="KW-0812">Transmembrane</keyword>
<dbReference type="SUPFAM" id="SSF48726">
    <property type="entry name" value="Immunoglobulin"/>
    <property type="match status" value="3"/>
</dbReference>
<dbReference type="SUPFAM" id="SSF82671">
    <property type="entry name" value="SEA domain"/>
    <property type="match status" value="1"/>
</dbReference>
<dbReference type="EMBL" id="JADWDJ010000007">
    <property type="protein sequence ID" value="KAG5277999.1"/>
    <property type="molecule type" value="Genomic_DNA"/>
</dbReference>
<dbReference type="GO" id="GO:0009897">
    <property type="term" value="C:external side of plasma membrane"/>
    <property type="evidence" value="ECO:0007669"/>
    <property type="project" value="TreeGrafter"/>
</dbReference>
<dbReference type="SMART" id="SM00408">
    <property type="entry name" value="IGc2"/>
    <property type="match status" value="3"/>
</dbReference>
<dbReference type="PROSITE" id="PS50024">
    <property type="entry name" value="SEA"/>
    <property type="match status" value="1"/>
</dbReference>
<dbReference type="InterPro" id="IPR036364">
    <property type="entry name" value="SEA_dom_sf"/>
</dbReference>
<gene>
    <name evidence="7" type="ORF">AALO_G00094020</name>
</gene>
<dbReference type="Gene3D" id="3.30.70.960">
    <property type="entry name" value="SEA domain"/>
    <property type="match status" value="1"/>
</dbReference>
<evidence type="ECO:0000256" key="4">
    <source>
        <dbReference type="SAM" id="Phobius"/>
    </source>
</evidence>
<feature type="domain" description="Ig-like" evidence="6">
    <location>
        <begin position="433"/>
        <end position="508"/>
    </location>
</feature>
<evidence type="ECO:0000259" key="5">
    <source>
        <dbReference type="PROSITE" id="PS50024"/>
    </source>
</evidence>
<dbReference type="Pfam" id="PF01390">
    <property type="entry name" value="SEA"/>
    <property type="match status" value="1"/>
</dbReference>
<dbReference type="InterPro" id="IPR036179">
    <property type="entry name" value="Ig-like_dom_sf"/>
</dbReference>
<feature type="compositionally biased region" description="Low complexity" evidence="3">
    <location>
        <begin position="40"/>
        <end position="65"/>
    </location>
</feature>
<organism evidence="7 8">
    <name type="scientific">Alosa alosa</name>
    <name type="common">allis shad</name>
    <dbReference type="NCBI Taxonomy" id="278164"/>
    <lineage>
        <taxon>Eukaryota</taxon>
        <taxon>Metazoa</taxon>
        <taxon>Chordata</taxon>
        <taxon>Craniata</taxon>
        <taxon>Vertebrata</taxon>
        <taxon>Euteleostomi</taxon>
        <taxon>Actinopterygii</taxon>
        <taxon>Neopterygii</taxon>
        <taxon>Teleostei</taxon>
        <taxon>Clupei</taxon>
        <taxon>Clupeiformes</taxon>
        <taxon>Clupeoidei</taxon>
        <taxon>Clupeidae</taxon>
        <taxon>Alosa</taxon>
    </lineage>
</organism>
<dbReference type="Gene3D" id="2.60.40.10">
    <property type="entry name" value="Immunoglobulins"/>
    <property type="match status" value="3"/>
</dbReference>
<dbReference type="PANTHER" id="PTHR11481">
    <property type="entry name" value="IMMUNOGLOBULIN FC RECEPTOR"/>
    <property type="match status" value="1"/>
</dbReference>
<keyword evidence="4" id="KW-1133">Transmembrane helix</keyword>
<evidence type="ECO:0000313" key="8">
    <source>
        <dbReference type="Proteomes" id="UP000823561"/>
    </source>
</evidence>
<dbReference type="AlphaFoldDB" id="A0AAV6GS97"/>
<dbReference type="InterPro" id="IPR003598">
    <property type="entry name" value="Ig_sub2"/>
</dbReference>
<reference evidence="7" key="1">
    <citation type="submission" date="2020-10" db="EMBL/GenBank/DDBJ databases">
        <title>Chromosome-scale genome assembly of the Allis shad, Alosa alosa.</title>
        <authorList>
            <person name="Margot Z."/>
            <person name="Christophe K."/>
            <person name="Cabau C."/>
            <person name="Louis A."/>
            <person name="Berthelot C."/>
            <person name="Parey E."/>
            <person name="Roest Crollius H."/>
            <person name="Montfort J."/>
            <person name="Robinson-Rechavi M."/>
            <person name="Bucao C."/>
            <person name="Bouchez O."/>
            <person name="Gislard M."/>
            <person name="Lluch J."/>
            <person name="Milhes M."/>
            <person name="Lampietro C."/>
            <person name="Lopez Roques C."/>
            <person name="Donnadieu C."/>
            <person name="Braasch I."/>
            <person name="Desvignes T."/>
            <person name="Postlethwait J."/>
            <person name="Bobe J."/>
            <person name="Guiguen Y."/>
        </authorList>
    </citation>
    <scope>NUCLEOTIDE SEQUENCE</scope>
    <source>
        <strain evidence="7">M-15738</strain>
        <tissue evidence="7">Blood</tissue>
    </source>
</reference>
<keyword evidence="1" id="KW-0732">Signal</keyword>
<dbReference type="GO" id="GO:0007166">
    <property type="term" value="P:cell surface receptor signaling pathway"/>
    <property type="evidence" value="ECO:0007669"/>
    <property type="project" value="TreeGrafter"/>
</dbReference>
<feature type="compositionally biased region" description="Basic and acidic residues" evidence="3">
    <location>
        <begin position="88"/>
        <end position="102"/>
    </location>
</feature>
<keyword evidence="8" id="KW-1185">Reference proteome</keyword>
<comment type="caution">
    <text evidence="7">The sequence shown here is derived from an EMBL/GenBank/DDBJ whole genome shotgun (WGS) entry which is preliminary data.</text>
</comment>
<name>A0AAV6GS97_9TELE</name>
<dbReference type="GO" id="GO:0004888">
    <property type="term" value="F:transmembrane signaling receptor activity"/>
    <property type="evidence" value="ECO:0007669"/>
    <property type="project" value="TreeGrafter"/>
</dbReference>
<dbReference type="PANTHER" id="PTHR11481:SF112">
    <property type="entry name" value="FC RECEPTOR-LIKE PROTEIN 4-RELATED"/>
    <property type="match status" value="1"/>
</dbReference>
<dbReference type="SMART" id="SM00409">
    <property type="entry name" value="IG"/>
    <property type="match status" value="3"/>
</dbReference>
<dbReference type="Pfam" id="PF13927">
    <property type="entry name" value="Ig_3"/>
    <property type="match status" value="3"/>
</dbReference>
<proteinExistence type="predicted"/>
<keyword evidence="4" id="KW-0472">Membrane</keyword>
<evidence type="ECO:0000256" key="2">
    <source>
        <dbReference type="ARBA" id="ARBA00023157"/>
    </source>
</evidence>
<dbReference type="InterPro" id="IPR007110">
    <property type="entry name" value="Ig-like_dom"/>
</dbReference>
<feature type="domain" description="Ig-like" evidence="6">
    <location>
        <begin position="236"/>
        <end position="310"/>
    </location>
</feature>
<protein>
    <submittedName>
        <fullName evidence="7">Uncharacterized protein</fullName>
    </submittedName>
</protein>
<feature type="region of interest" description="Disordered" evidence="3">
    <location>
        <begin position="1"/>
        <end position="110"/>
    </location>
</feature>
<dbReference type="InterPro" id="IPR000082">
    <property type="entry name" value="SEA_dom"/>
</dbReference>
<accession>A0AAV6GS97</accession>
<evidence type="ECO:0000256" key="1">
    <source>
        <dbReference type="ARBA" id="ARBA00022729"/>
    </source>
</evidence>
<dbReference type="GO" id="GO:0006955">
    <property type="term" value="P:immune response"/>
    <property type="evidence" value="ECO:0007669"/>
    <property type="project" value="TreeGrafter"/>
</dbReference>
<dbReference type="InterPro" id="IPR013783">
    <property type="entry name" value="Ig-like_fold"/>
</dbReference>
<feature type="transmembrane region" description="Helical" evidence="4">
    <location>
        <begin position="120"/>
        <end position="139"/>
    </location>
</feature>
<evidence type="ECO:0000259" key="6">
    <source>
        <dbReference type="PROSITE" id="PS50835"/>
    </source>
</evidence>
<dbReference type="PROSITE" id="PS50835">
    <property type="entry name" value="IG_LIKE"/>
    <property type="match status" value="3"/>
</dbReference>
<dbReference type="InterPro" id="IPR003599">
    <property type="entry name" value="Ig_sub"/>
</dbReference>
<evidence type="ECO:0000313" key="7">
    <source>
        <dbReference type="EMBL" id="KAG5277999.1"/>
    </source>
</evidence>
<feature type="domain" description="SEA" evidence="5">
    <location>
        <begin position="320"/>
        <end position="434"/>
    </location>
</feature>
<dbReference type="InterPro" id="IPR050488">
    <property type="entry name" value="Ig_Fc_receptor"/>
</dbReference>
<sequence>MSDRPEFSGESPPSESESNKQRSPSPAPSLDSDDSKDGPPDFSGESPSSESESNKQRSPSPAPSLDSDDSKDGAPDFSGESPPSESDVETRLTEHKTHEIEQKPQVSPAKVSSLQWSKSGIAWMVPIVLAVLVALYAGFYHHSEELPLATLTIEPQSPVFTGETVTLKCVIESLSGWTYKWYKGSSRTPVSEGNTFSIIGATEFHKGQYWCQGERRDRPTSSQPSGKTTLDIKELPLATLTVEPQSSVFIGETVTLKCVLESLSGWTYKWYKEPSRTPVSEGNTFTIIAAAEFHKGQYWCQGERRDRPTSSQRSGILALDVKEREINIEISLQQPFIPELANTSSPRFKSLAADVSTVLNKMYSEKFGSQFLGTHINSIRPGSVVVDFVLLFKNIFLDTKNVTSILKEAVAENRPDVSVLPIKLNSIVHKPWPLATLTVEPQSPVFTGETVTLKCVIEYPSNWTYKWYEGSSRTTVSEGNTFTINGATESHKGQYWCRGERKDRPTLSQPSRVLTLDVKESCLWLH</sequence>
<keyword evidence="2" id="KW-1015">Disulfide bond</keyword>
<feature type="domain" description="Ig-like" evidence="6">
    <location>
        <begin position="147"/>
        <end position="231"/>
    </location>
</feature>
<evidence type="ECO:0000256" key="3">
    <source>
        <dbReference type="SAM" id="MobiDB-lite"/>
    </source>
</evidence>